<keyword evidence="15" id="KW-1185">Reference proteome</keyword>
<dbReference type="FunFam" id="3.40.50.300:FF:000825">
    <property type="entry name" value="ABC bile acid transporter"/>
    <property type="match status" value="1"/>
</dbReference>
<evidence type="ECO:0000313" key="14">
    <source>
        <dbReference type="EMBL" id="PPQ70399.1"/>
    </source>
</evidence>
<dbReference type="InterPro" id="IPR017871">
    <property type="entry name" value="ABC_transporter-like_CS"/>
</dbReference>
<organism evidence="14 15">
    <name type="scientific">Panaeolus cyanescens</name>
    <dbReference type="NCBI Taxonomy" id="181874"/>
    <lineage>
        <taxon>Eukaryota</taxon>
        <taxon>Fungi</taxon>
        <taxon>Dikarya</taxon>
        <taxon>Basidiomycota</taxon>
        <taxon>Agaricomycotina</taxon>
        <taxon>Agaricomycetes</taxon>
        <taxon>Agaricomycetidae</taxon>
        <taxon>Agaricales</taxon>
        <taxon>Agaricineae</taxon>
        <taxon>Galeropsidaceae</taxon>
        <taxon>Panaeolus</taxon>
    </lineage>
</organism>
<feature type="transmembrane region" description="Helical" evidence="11">
    <location>
        <begin position="180"/>
        <end position="201"/>
    </location>
</feature>
<dbReference type="OrthoDB" id="6500128at2759"/>
<keyword evidence="7 11" id="KW-1133">Transmembrane helix</keyword>
<dbReference type="InterPro" id="IPR050173">
    <property type="entry name" value="ABC_transporter_C-like"/>
</dbReference>
<evidence type="ECO:0000256" key="8">
    <source>
        <dbReference type="ARBA" id="ARBA00023136"/>
    </source>
</evidence>
<dbReference type="SUPFAM" id="SSF90123">
    <property type="entry name" value="ABC transporter transmembrane region"/>
    <property type="match status" value="2"/>
</dbReference>
<dbReference type="InterPro" id="IPR003439">
    <property type="entry name" value="ABC_transporter-like_ATP-bd"/>
</dbReference>
<feature type="region of interest" description="Disordered" evidence="10">
    <location>
        <begin position="935"/>
        <end position="962"/>
    </location>
</feature>
<feature type="transmembrane region" description="Helical" evidence="11">
    <location>
        <begin position="308"/>
        <end position="328"/>
    </location>
</feature>
<dbReference type="Gene3D" id="1.20.1560.10">
    <property type="entry name" value="ABC transporter type 1, transmembrane domain"/>
    <property type="match status" value="2"/>
</dbReference>
<evidence type="ECO:0000259" key="13">
    <source>
        <dbReference type="PROSITE" id="PS50929"/>
    </source>
</evidence>
<dbReference type="FunFam" id="1.20.1560.10:FF:000013">
    <property type="entry name" value="ABC transporter C family member 2"/>
    <property type="match status" value="1"/>
</dbReference>
<feature type="domain" description="ABC transmembrane type-1" evidence="13">
    <location>
        <begin position="992"/>
        <end position="1268"/>
    </location>
</feature>
<comment type="caution">
    <text evidence="14">The sequence shown here is derived from an EMBL/GenBank/DDBJ whole genome shotgun (WGS) entry which is preliminary data.</text>
</comment>
<feature type="transmembrane region" description="Helical" evidence="11">
    <location>
        <begin position="1214"/>
        <end position="1233"/>
    </location>
</feature>
<reference evidence="14 15" key="1">
    <citation type="journal article" date="2018" name="Evol. Lett.">
        <title>Horizontal gene cluster transfer increased hallucinogenic mushroom diversity.</title>
        <authorList>
            <person name="Reynolds H.T."/>
            <person name="Vijayakumar V."/>
            <person name="Gluck-Thaler E."/>
            <person name="Korotkin H.B."/>
            <person name="Matheny P.B."/>
            <person name="Slot J.C."/>
        </authorList>
    </citation>
    <scope>NUCLEOTIDE SEQUENCE [LARGE SCALE GENOMIC DNA]</scope>
    <source>
        <strain evidence="14 15">2629</strain>
    </source>
</reference>
<feature type="transmembrane region" description="Helical" evidence="11">
    <location>
        <begin position="74"/>
        <end position="91"/>
    </location>
</feature>
<comment type="subcellular location">
    <subcellularLocation>
        <location evidence="1">Membrane</location>
        <topology evidence="1">Multi-pass membrane protein</topology>
    </subcellularLocation>
</comment>
<evidence type="ECO:0000259" key="12">
    <source>
        <dbReference type="PROSITE" id="PS50893"/>
    </source>
</evidence>
<dbReference type="InParanoid" id="A0A409VVX6"/>
<evidence type="ECO:0000256" key="2">
    <source>
        <dbReference type="ARBA" id="ARBA00022448"/>
    </source>
</evidence>
<feature type="domain" description="ABC transporter" evidence="12">
    <location>
        <begin position="641"/>
        <end position="895"/>
    </location>
</feature>
<keyword evidence="8 11" id="KW-0472">Membrane</keyword>
<accession>A0A409VVX6</accession>
<dbReference type="FunFam" id="3.40.50.300:FF:001354">
    <property type="entry name" value="ATP-binding cassette (ABC) transporter, putative"/>
    <property type="match status" value="1"/>
</dbReference>
<feature type="transmembrane region" description="Helical" evidence="11">
    <location>
        <begin position="977"/>
        <end position="1003"/>
    </location>
</feature>
<feature type="transmembrane region" description="Helical" evidence="11">
    <location>
        <begin position="111"/>
        <end position="129"/>
    </location>
</feature>
<feature type="transmembrane region" description="Helical" evidence="11">
    <location>
        <begin position="348"/>
        <end position="370"/>
    </location>
</feature>
<feature type="transmembrane region" description="Helical" evidence="11">
    <location>
        <begin position="437"/>
        <end position="461"/>
    </location>
</feature>
<evidence type="ECO:0000256" key="4">
    <source>
        <dbReference type="ARBA" id="ARBA00022737"/>
    </source>
</evidence>
<evidence type="ECO:0000256" key="11">
    <source>
        <dbReference type="SAM" id="Phobius"/>
    </source>
</evidence>
<dbReference type="CDD" id="cd03250">
    <property type="entry name" value="ABCC_MRP_domain1"/>
    <property type="match status" value="1"/>
</dbReference>
<dbReference type="Pfam" id="PF00005">
    <property type="entry name" value="ABC_tran"/>
    <property type="match status" value="2"/>
</dbReference>
<keyword evidence="6" id="KW-0067">ATP-binding</keyword>
<dbReference type="PROSITE" id="PS50929">
    <property type="entry name" value="ABC_TM1F"/>
    <property type="match status" value="2"/>
</dbReference>
<dbReference type="SUPFAM" id="SSF52540">
    <property type="entry name" value="P-loop containing nucleoside triphosphate hydrolases"/>
    <property type="match status" value="2"/>
</dbReference>
<dbReference type="GO" id="GO:0005524">
    <property type="term" value="F:ATP binding"/>
    <property type="evidence" value="ECO:0007669"/>
    <property type="project" value="UniProtKB-KW"/>
</dbReference>
<sequence length="1570" mass="174509">MSTVGPNTVQSALGIILASFSALSLFYDAKLIFISKAAEDKLKRVFIPGVSLDSSDVTEGYPTASAPAFWRKVFLWKLALQIFLFVSVIYQGLDYFIGPYTEGNASPSQKLVTFVATICMLCISLISIVKGEKLHSTTVRQLSCLLLIKVTYIALHVAIFPVLEKRPLPPTGTWLLDGDLVAALSSFLIAANLSIGAPLHYPPDLIYSKRTLQPLGPFPEHNVCADSQASFFGSLLFDYVSSVFALGKATTQVNLNDLPILPLRLRAIPNYVDLKAAAPDLSKWYWKPKPGSGIVLTIQLLKANMMDFVAVQIVAFITAAVFFAPLYFMQRFLAYLETDKGRNDYAMGLFNVIGIWFAQSFLIIVNAQLWSIATSTFRPRLTLQLNTLLYDKTLRRKETISTNVDNDVSDNETETPFSSKAGVMNLMTTDVSRIQQLSFLCFALTDTVVGLLIGTIMLYHLLGPSCFVGLGILVVMMPLNNIVGRYVVKNQAKIMKIRDERISLMNELLGAIRMIKFMAWEHNFERRVLKVRNRELDVLRFKFILEVIWSALGWTVPLVFTLASYWHFALVRGKELTPAIAFTTIVVMNELKYSFNALPQALVNILQAFISLGRVEKYLHLDEVSTPPQSDIISTQTDIYLRSATLTWPRSAVVRDTPSTPNVSFSLEDITTTFPSGRISLICGRIGSGKSLLLLGLLGEAELVSGQIISPRSLPDLHTQPVDGSSGSWLIQGMCAYVPQSPWLRNQTIKDNILFNMPFNAERYQQTLEACALIQDLDILDKGDLSEIGEQGINLSGGQKARVSLARAVYSKASTLFLDDVLSAVDAHTAKHLWEKCFLGHLLQGRTVILVSHHVQLCGPDAAHIVALNNGRVQYSGSWQEFQGTSALNAIVLSNKAPTTDDETTEQKKYQDKRGNDAIGSNECQTAKMVEETEDELCGEGEDVQASESDHAPASKVGAQASEEEFRQEGRISKDVWLLYFRSCGGFIFWTVLTAALILSAVSPAVENVWLKIWSTADESSKRAAFFVGVYAVIVIAQTFIKISGWIYIYHGSVTASRVLYADLLRMVLYAKIRFHDTLSRGRLLNRFGKDFNSVDNDLPQELGRTVITFLGLCVSVISISYVGGWTFFVSALSMIIFCMYIAQNYAKLARDLQRLSSTTSSPLFSLYGETISGLSVIRAFGMSSKFLRDMISCIDTQMTTTYWSSGLHRWLSVRFQLGTAILIGFVALLMFLNPNIDAGWAGLAIAFANTLTLDMYWLMRRSVDTDQCMVALERINEYMDIPLEPPHLVEPRPPAAWPTSGAIHYDRVSVRYAPELPDALREISFDIKAGEKIGVIGRTGSGKSTLSLSLVRFMEARKGAIYIDGVDISKIGLQDLRSRIGIIPQDPILLSGTLRSTLDIFEEYDDAEIYEALRRVNLLKETVDHDGASVSTSSRTITTPVFGNLDSPVSELGDNFSTGERQLLCMARALLRRSKIMVMDEATASVDYATDEIISRTVREEFSDSTIITIAHRLRTIIDYDRIMILEGGRVVEFDQPATLMRNKDSKLYALCKATGEHEFEMLRAMTGI</sequence>
<feature type="transmembrane region" description="Helical" evidence="11">
    <location>
        <begin position="1110"/>
        <end position="1143"/>
    </location>
</feature>
<keyword evidence="4" id="KW-0677">Repeat</keyword>
<keyword evidence="3 11" id="KW-0812">Transmembrane</keyword>
<dbReference type="InterPro" id="IPR027417">
    <property type="entry name" value="P-loop_NTPase"/>
</dbReference>
<feature type="compositionally biased region" description="Acidic residues" evidence="10">
    <location>
        <begin position="935"/>
        <end position="945"/>
    </location>
</feature>
<dbReference type="InterPro" id="IPR003593">
    <property type="entry name" value="AAA+_ATPase"/>
</dbReference>
<dbReference type="Pfam" id="PF00664">
    <property type="entry name" value="ABC_membrane"/>
    <property type="match status" value="2"/>
</dbReference>
<dbReference type="Gene3D" id="3.40.50.300">
    <property type="entry name" value="P-loop containing nucleotide triphosphate hydrolases"/>
    <property type="match status" value="2"/>
</dbReference>
<feature type="transmembrane region" description="Helical" evidence="11">
    <location>
        <begin position="467"/>
        <end position="488"/>
    </location>
</feature>
<dbReference type="SMART" id="SM00382">
    <property type="entry name" value="AAA"/>
    <property type="match status" value="2"/>
</dbReference>
<dbReference type="InterPro" id="IPR011527">
    <property type="entry name" value="ABC1_TM_dom"/>
</dbReference>
<keyword evidence="2" id="KW-0813">Transport</keyword>
<feature type="domain" description="ABC transporter" evidence="12">
    <location>
        <begin position="1304"/>
        <end position="1554"/>
    </location>
</feature>
<dbReference type="GO" id="GO:0140359">
    <property type="term" value="F:ABC-type transporter activity"/>
    <property type="evidence" value="ECO:0007669"/>
    <property type="project" value="InterPro"/>
</dbReference>
<dbReference type="PANTHER" id="PTHR24223:SF353">
    <property type="entry name" value="ABC TRANSPORTER ATP-BINDING PROTEIN_PERMEASE VMR1-RELATED"/>
    <property type="match status" value="1"/>
</dbReference>
<dbReference type="PANTHER" id="PTHR24223">
    <property type="entry name" value="ATP-BINDING CASSETTE SUB-FAMILY C"/>
    <property type="match status" value="1"/>
</dbReference>
<feature type="transmembrane region" description="Helical" evidence="11">
    <location>
        <begin position="141"/>
        <end position="160"/>
    </location>
</feature>
<feature type="compositionally biased region" description="Basic and acidic residues" evidence="10">
    <location>
        <begin position="905"/>
        <end position="916"/>
    </location>
</feature>
<evidence type="ECO:0000256" key="3">
    <source>
        <dbReference type="ARBA" id="ARBA00022692"/>
    </source>
</evidence>
<evidence type="ECO:0000256" key="6">
    <source>
        <dbReference type="ARBA" id="ARBA00022840"/>
    </source>
</evidence>
<protein>
    <submittedName>
        <fullName evidence="14">Uncharacterized protein</fullName>
    </submittedName>
</protein>
<dbReference type="CDD" id="cd03244">
    <property type="entry name" value="ABCC_MRP_domain2"/>
    <property type="match status" value="1"/>
</dbReference>
<dbReference type="STRING" id="181874.A0A409VVX6"/>
<feature type="transmembrane region" description="Helical" evidence="11">
    <location>
        <begin position="543"/>
        <end position="568"/>
    </location>
</feature>
<name>A0A409VVX6_9AGAR</name>
<dbReference type="CDD" id="cd18596">
    <property type="entry name" value="ABC_6TM_VMR1_D1_like"/>
    <property type="match status" value="1"/>
</dbReference>
<gene>
    <name evidence="14" type="ORF">CVT24_013137</name>
</gene>
<evidence type="ECO:0000256" key="10">
    <source>
        <dbReference type="SAM" id="MobiDB-lite"/>
    </source>
</evidence>
<evidence type="ECO:0000256" key="1">
    <source>
        <dbReference type="ARBA" id="ARBA00004141"/>
    </source>
</evidence>
<dbReference type="PROSITE" id="PS00211">
    <property type="entry name" value="ABC_TRANSPORTER_1"/>
    <property type="match status" value="1"/>
</dbReference>
<evidence type="ECO:0000256" key="9">
    <source>
        <dbReference type="ARBA" id="ARBA00023180"/>
    </source>
</evidence>
<feature type="transmembrane region" description="Helical" evidence="11">
    <location>
        <begin position="1024"/>
        <end position="1041"/>
    </location>
</feature>
<proteinExistence type="predicted"/>
<evidence type="ECO:0000256" key="5">
    <source>
        <dbReference type="ARBA" id="ARBA00022741"/>
    </source>
</evidence>
<dbReference type="CDD" id="cd18604">
    <property type="entry name" value="ABC_6TM_VMR1_D2_like"/>
    <property type="match status" value="1"/>
</dbReference>
<dbReference type="GO" id="GO:0016887">
    <property type="term" value="F:ATP hydrolysis activity"/>
    <property type="evidence" value="ECO:0007669"/>
    <property type="project" value="InterPro"/>
</dbReference>
<feature type="domain" description="ABC transmembrane type-1" evidence="13">
    <location>
        <begin position="313"/>
        <end position="607"/>
    </location>
</feature>
<dbReference type="InterPro" id="IPR036640">
    <property type="entry name" value="ABC1_TM_sf"/>
</dbReference>
<dbReference type="Proteomes" id="UP000284842">
    <property type="component" value="Unassembled WGS sequence"/>
</dbReference>
<feature type="region of interest" description="Disordered" evidence="10">
    <location>
        <begin position="898"/>
        <end position="923"/>
    </location>
</feature>
<dbReference type="PROSITE" id="PS50893">
    <property type="entry name" value="ABC_TRANSPORTER_2"/>
    <property type="match status" value="2"/>
</dbReference>
<evidence type="ECO:0000313" key="15">
    <source>
        <dbReference type="Proteomes" id="UP000284842"/>
    </source>
</evidence>
<dbReference type="EMBL" id="NHTK01005955">
    <property type="protein sequence ID" value="PPQ70399.1"/>
    <property type="molecule type" value="Genomic_DNA"/>
</dbReference>
<keyword evidence="5" id="KW-0547">Nucleotide-binding</keyword>
<feature type="transmembrane region" description="Helical" evidence="11">
    <location>
        <begin position="12"/>
        <end position="34"/>
    </location>
</feature>
<dbReference type="GO" id="GO:0000329">
    <property type="term" value="C:fungal-type vacuole membrane"/>
    <property type="evidence" value="ECO:0007669"/>
    <property type="project" value="TreeGrafter"/>
</dbReference>
<feature type="transmembrane region" description="Helical" evidence="11">
    <location>
        <begin position="1239"/>
        <end position="1260"/>
    </location>
</feature>
<keyword evidence="9" id="KW-0325">Glycoprotein</keyword>
<evidence type="ECO:0000256" key="7">
    <source>
        <dbReference type="ARBA" id="ARBA00022989"/>
    </source>
</evidence>